<feature type="domain" description="Mga helix-turn-helix" evidence="1">
    <location>
        <begin position="22"/>
        <end position="76"/>
    </location>
</feature>
<sequence>SESISTNRLGKLFYELIINDISLIDDLSEKLYLSRTALNTLVTELKEKIKEYNLQIIGKPNVGISLKGKEIYIRKFAIEKLPKILNEEELPQPLNEKLDKLKNTMNLDTQTFFNLQNSIKITLLRLSKHKFIEKDSFKNTDAAIFKSNEFNT</sequence>
<protein>
    <recommendedName>
        <fullName evidence="1">Mga helix-turn-helix domain-containing protein</fullName>
    </recommendedName>
</protein>
<dbReference type="Pfam" id="PF05043">
    <property type="entry name" value="Mga"/>
    <property type="match status" value="1"/>
</dbReference>
<name>A0A4Q7CIN0_9STAP</name>
<gene>
    <name evidence="2" type="ORF">EIG99_13825</name>
</gene>
<feature type="non-terminal residue" evidence="2">
    <location>
        <position position="152"/>
    </location>
</feature>
<feature type="non-terminal residue" evidence="2">
    <location>
        <position position="1"/>
    </location>
</feature>
<comment type="caution">
    <text evidence="2">The sequence shown here is derived from an EMBL/GenBank/DDBJ whole genome shotgun (WGS) entry which is preliminary data.</text>
</comment>
<evidence type="ECO:0000313" key="3">
    <source>
        <dbReference type="Proteomes" id="UP000293854"/>
    </source>
</evidence>
<accession>A0A4Q7CIN0</accession>
<reference evidence="2 3" key="1">
    <citation type="submission" date="2018-11" db="EMBL/GenBank/DDBJ databases">
        <title>Genomic profiling of Staphylococcus species from a Poultry farm system in KwaZulu-Natal, South Africa.</title>
        <authorList>
            <person name="Amoako D.G."/>
            <person name="Somboro A.M."/>
            <person name="Abia A.L.K."/>
            <person name="Bester L.A."/>
            <person name="Essack S.Y."/>
        </authorList>
    </citation>
    <scope>NUCLEOTIDE SEQUENCE [LARGE SCALE GENOMIC DNA]</scope>
    <source>
        <strain evidence="2 3">SA11</strain>
    </source>
</reference>
<proteinExistence type="predicted"/>
<dbReference type="Proteomes" id="UP000293854">
    <property type="component" value="Unassembled WGS sequence"/>
</dbReference>
<evidence type="ECO:0000259" key="1">
    <source>
        <dbReference type="Pfam" id="PF05043"/>
    </source>
</evidence>
<dbReference type="InterPro" id="IPR007737">
    <property type="entry name" value="Mga_HTH"/>
</dbReference>
<organism evidence="2 3">
    <name type="scientific">Staphylococcus condimenti</name>
    <dbReference type="NCBI Taxonomy" id="70255"/>
    <lineage>
        <taxon>Bacteria</taxon>
        <taxon>Bacillati</taxon>
        <taxon>Bacillota</taxon>
        <taxon>Bacilli</taxon>
        <taxon>Bacillales</taxon>
        <taxon>Staphylococcaceae</taxon>
        <taxon>Staphylococcus</taxon>
    </lineage>
</organism>
<dbReference type="EMBL" id="RQTE01000513">
    <property type="protein sequence ID" value="RZH99372.1"/>
    <property type="molecule type" value="Genomic_DNA"/>
</dbReference>
<evidence type="ECO:0000313" key="2">
    <source>
        <dbReference type="EMBL" id="RZH99372.1"/>
    </source>
</evidence>
<dbReference type="RefSeq" id="WP_207214693.1">
    <property type="nucleotide sequence ID" value="NZ_RQTE01000513.1"/>
</dbReference>
<dbReference type="AlphaFoldDB" id="A0A4Q7CIN0"/>